<reference evidence="2 3" key="1">
    <citation type="submission" date="2020-08" db="EMBL/GenBank/DDBJ databases">
        <title>Functional genomics of gut bacteria from endangered species of beetles.</title>
        <authorList>
            <person name="Carlos-Shanley C."/>
        </authorList>
    </citation>
    <scope>NUCLEOTIDE SEQUENCE [LARGE SCALE GENOMIC DNA]</scope>
    <source>
        <strain evidence="2 3">S00151</strain>
    </source>
</reference>
<dbReference type="Proteomes" id="UP000592180">
    <property type="component" value="Unassembled WGS sequence"/>
</dbReference>
<evidence type="ECO:0008006" key="4">
    <source>
        <dbReference type="Google" id="ProtNLM"/>
    </source>
</evidence>
<keyword evidence="3" id="KW-1185">Reference proteome</keyword>
<proteinExistence type="predicted"/>
<dbReference type="RefSeq" id="WP_184185907.1">
    <property type="nucleotide sequence ID" value="NZ_JACHLE010000001.1"/>
</dbReference>
<keyword evidence="1" id="KW-0732">Signal</keyword>
<feature type="chain" id="PRO_5032696563" description="C1q domain-containing protein" evidence="1">
    <location>
        <begin position="20"/>
        <end position="253"/>
    </location>
</feature>
<gene>
    <name evidence="2" type="ORF">HNP38_001195</name>
</gene>
<accession>A0A840KEF6</accession>
<protein>
    <recommendedName>
        <fullName evidence="4">C1q domain-containing protein</fullName>
    </recommendedName>
</protein>
<organism evidence="2 3">
    <name type="scientific">Chryseobacterium defluvii</name>
    <dbReference type="NCBI Taxonomy" id="160396"/>
    <lineage>
        <taxon>Bacteria</taxon>
        <taxon>Pseudomonadati</taxon>
        <taxon>Bacteroidota</taxon>
        <taxon>Flavobacteriia</taxon>
        <taxon>Flavobacteriales</taxon>
        <taxon>Weeksellaceae</taxon>
        <taxon>Chryseobacterium group</taxon>
        <taxon>Chryseobacterium</taxon>
    </lineage>
</organism>
<name>A0A840KEF6_9FLAO</name>
<dbReference type="InterPro" id="IPR008983">
    <property type="entry name" value="Tumour_necrosis_fac-like_dom"/>
</dbReference>
<feature type="signal peptide" evidence="1">
    <location>
        <begin position="1"/>
        <end position="19"/>
    </location>
</feature>
<dbReference type="AlphaFoldDB" id="A0A840KEF6"/>
<comment type="caution">
    <text evidence="2">The sequence shown here is derived from an EMBL/GenBank/DDBJ whole genome shotgun (WGS) entry which is preliminary data.</text>
</comment>
<evidence type="ECO:0000313" key="2">
    <source>
        <dbReference type="EMBL" id="MBB4805923.1"/>
    </source>
</evidence>
<evidence type="ECO:0000313" key="3">
    <source>
        <dbReference type="Proteomes" id="UP000592180"/>
    </source>
</evidence>
<dbReference type="Gene3D" id="2.60.120.40">
    <property type="match status" value="1"/>
</dbReference>
<evidence type="ECO:0000256" key="1">
    <source>
        <dbReference type="SAM" id="SignalP"/>
    </source>
</evidence>
<sequence>MKKKELMILLSCFTAFSYAQQGSVGIGTTTPDTSAVLDVTSSDKGLQLPVVSLTSTTDVLTVPNPKTGFIVYNKAIAGSGLSAVNKGLYAYNGTAWEKMWTKANVKAEVEKVPFITPVFAASNMASSGSIAAGTISNLTFNTLYQNSPAGVQGSSGAYTGYAVQQAGGYVISYNVDLRNVTGDTFGGAMVYVLKNGTNICTYGTSKVYQFGGVSGTCTVNLAAGDVITFRGQSSNAAYQITNPNVSISRISNN</sequence>
<dbReference type="EMBL" id="JACHLE010000001">
    <property type="protein sequence ID" value="MBB4805923.1"/>
    <property type="molecule type" value="Genomic_DNA"/>
</dbReference>